<keyword evidence="3" id="KW-1185">Reference proteome</keyword>
<evidence type="ECO:0000313" key="3">
    <source>
        <dbReference type="Proteomes" id="UP000008141"/>
    </source>
</evidence>
<dbReference type="KEGG" id="cvr:CHLNCDRAFT_133052"/>
<proteinExistence type="predicted"/>
<organism evidence="3">
    <name type="scientific">Chlorella variabilis</name>
    <name type="common">Green alga</name>
    <dbReference type="NCBI Taxonomy" id="554065"/>
    <lineage>
        <taxon>Eukaryota</taxon>
        <taxon>Viridiplantae</taxon>
        <taxon>Chlorophyta</taxon>
        <taxon>core chlorophytes</taxon>
        <taxon>Trebouxiophyceae</taxon>
        <taxon>Chlorellales</taxon>
        <taxon>Chlorellaceae</taxon>
        <taxon>Chlorella clade</taxon>
        <taxon>Chlorella</taxon>
    </lineage>
</organism>
<protein>
    <recommendedName>
        <fullName evidence="4">Chromo domain-containing protein</fullName>
    </recommendedName>
</protein>
<accession>E1Z289</accession>
<sequence>MKIHPVFHISLLKPYFHDETTPERQETQLRPPPIINDDVYLVDRLLRKRTITEGGRQLAQYLVLWQAQEAVIAEQRERIVLLEFLRGSTARAPASKRQRLTADATATGSGAPTGDASDATEDAA</sequence>
<name>E1Z289_CHLVA</name>
<dbReference type="EMBL" id="GL433835">
    <property type="protein sequence ID" value="EFN59618.1"/>
    <property type="molecule type" value="Genomic_DNA"/>
</dbReference>
<gene>
    <name evidence="2" type="ORF">CHLNCDRAFT_133052</name>
</gene>
<evidence type="ECO:0000256" key="1">
    <source>
        <dbReference type="SAM" id="MobiDB-lite"/>
    </source>
</evidence>
<dbReference type="GeneID" id="17359287"/>
<dbReference type="Proteomes" id="UP000008141">
    <property type="component" value="Unassembled WGS sequence"/>
</dbReference>
<dbReference type="AlphaFoldDB" id="E1Z289"/>
<evidence type="ECO:0000313" key="2">
    <source>
        <dbReference type="EMBL" id="EFN59618.1"/>
    </source>
</evidence>
<evidence type="ECO:0008006" key="4">
    <source>
        <dbReference type="Google" id="ProtNLM"/>
    </source>
</evidence>
<dbReference type="InParanoid" id="E1Z289"/>
<dbReference type="InterPro" id="IPR016197">
    <property type="entry name" value="Chromo-like_dom_sf"/>
</dbReference>
<dbReference type="SUPFAM" id="SSF54160">
    <property type="entry name" value="Chromo domain-like"/>
    <property type="match status" value="1"/>
</dbReference>
<reference evidence="2 3" key="1">
    <citation type="journal article" date="2010" name="Plant Cell">
        <title>The Chlorella variabilis NC64A genome reveals adaptation to photosymbiosis, coevolution with viruses, and cryptic sex.</title>
        <authorList>
            <person name="Blanc G."/>
            <person name="Duncan G."/>
            <person name="Agarkova I."/>
            <person name="Borodovsky M."/>
            <person name="Gurnon J."/>
            <person name="Kuo A."/>
            <person name="Lindquist E."/>
            <person name="Lucas S."/>
            <person name="Pangilinan J."/>
            <person name="Polle J."/>
            <person name="Salamov A."/>
            <person name="Terry A."/>
            <person name="Yamada T."/>
            <person name="Dunigan D.D."/>
            <person name="Grigoriev I.V."/>
            <person name="Claverie J.M."/>
            <person name="Van Etten J.L."/>
        </authorList>
    </citation>
    <scope>NUCLEOTIDE SEQUENCE [LARGE SCALE GENOMIC DNA]</scope>
    <source>
        <strain evidence="2 3">NC64A</strain>
    </source>
</reference>
<dbReference type="RefSeq" id="XP_005851720.1">
    <property type="nucleotide sequence ID" value="XM_005851658.1"/>
</dbReference>
<feature type="region of interest" description="Disordered" evidence="1">
    <location>
        <begin position="90"/>
        <end position="124"/>
    </location>
</feature>
<dbReference type="OrthoDB" id="514328at2759"/>